<dbReference type="FunCoup" id="G8JP05">
    <property type="interactions" value="128"/>
</dbReference>
<dbReference type="InterPro" id="IPR050227">
    <property type="entry name" value="Rab"/>
</dbReference>
<dbReference type="GO" id="GO:0005934">
    <property type="term" value="C:cellular bud tip"/>
    <property type="evidence" value="ECO:0007669"/>
    <property type="project" value="EnsemblFungi"/>
</dbReference>
<evidence type="ECO:0000256" key="3">
    <source>
        <dbReference type="ARBA" id="ARBA00046278"/>
    </source>
</evidence>
<dbReference type="eggNOG" id="KOG0087">
    <property type="taxonomic scope" value="Eukaryota"/>
</dbReference>
<dbReference type="EMBL" id="CP002498">
    <property type="protein sequence ID" value="AET37805.1"/>
    <property type="molecule type" value="Genomic_DNA"/>
</dbReference>
<dbReference type="Proteomes" id="UP000006790">
    <property type="component" value="Chromosome 2"/>
</dbReference>
<dbReference type="STRING" id="931890.G8JP05"/>
<dbReference type="RefSeq" id="XP_003644622.1">
    <property type="nucleotide sequence ID" value="XM_003644574.1"/>
</dbReference>
<dbReference type="GO" id="GO:0000131">
    <property type="term" value="C:incipient cellular bud site"/>
    <property type="evidence" value="ECO:0007669"/>
    <property type="project" value="EnsemblFungi"/>
</dbReference>
<protein>
    <recommendedName>
        <fullName evidence="7">GTP-binding protein YPT11</fullName>
    </recommendedName>
</protein>
<dbReference type="GO" id="GO:0005783">
    <property type="term" value="C:endoplasmic reticulum"/>
    <property type="evidence" value="ECO:0007669"/>
    <property type="project" value="EnsemblFungi"/>
</dbReference>
<gene>
    <name evidence="5" type="ordered locus">Ecym_2048</name>
</gene>
<dbReference type="GO" id="GO:0000001">
    <property type="term" value="P:mitochondrion inheritance"/>
    <property type="evidence" value="ECO:0007669"/>
    <property type="project" value="EnsemblFungi"/>
</dbReference>
<evidence type="ECO:0000313" key="5">
    <source>
        <dbReference type="EMBL" id="AET37805.1"/>
    </source>
</evidence>
<feature type="compositionally biased region" description="Basic and acidic residues" evidence="4">
    <location>
        <begin position="340"/>
        <end position="353"/>
    </location>
</feature>
<feature type="region of interest" description="Disordered" evidence="4">
    <location>
        <begin position="1"/>
        <end position="21"/>
    </location>
</feature>
<dbReference type="GO" id="GO:0005739">
    <property type="term" value="C:mitochondrion"/>
    <property type="evidence" value="ECO:0007669"/>
    <property type="project" value="EnsemblFungi"/>
</dbReference>
<dbReference type="FunFam" id="3.40.50.300:FF:001447">
    <property type="entry name" value="Ras-related protein Rab-1B"/>
    <property type="match status" value="1"/>
</dbReference>
<proteinExistence type="predicted"/>
<accession>G8JP05</accession>
<dbReference type="SMART" id="SM00175">
    <property type="entry name" value="RAB"/>
    <property type="match status" value="1"/>
</dbReference>
<dbReference type="PANTHER" id="PTHR47977">
    <property type="entry name" value="RAS-RELATED PROTEIN RAB"/>
    <property type="match status" value="1"/>
</dbReference>
<dbReference type="InterPro" id="IPR001806">
    <property type="entry name" value="Small_GTPase"/>
</dbReference>
<dbReference type="SUPFAM" id="SSF52540">
    <property type="entry name" value="P-loop containing nucleoside triphosphate hydrolases"/>
    <property type="match status" value="1"/>
</dbReference>
<dbReference type="NCBIfam" id="TIGR00231">
    <property type="entry name" value="small_GTP"/>
    <property type="match status" value="1"/>
</dbReference>
<dbReference type="GO" id="GO:0005935">
    <property type="term" value="C:cellular bud neck"/>
    <property type="evidence" value="ECO:0007669"/>
    <property type="project" value="EnsemblFungi"/>
</dbReference>
<organism evidence="5 6">
    <name type="scientific">Eremothecium cymbalariae (strain CBS 270.75 / DBVPG 7215 / KCTC 17166 / NRRL Y-17582)</name>
    <name type="common">Yeast</name>
    <dbReference type="NCBI Taxonomy" id="931890"/>
    <lineage>
        <taxon>Eukaryota</taxon>
        <taxon>Fungi</taxon>
        <taxon>Dikarya</taxon>
        <taxon>Ascomycota</taxon>
        <taxon>Saccharomycotina</taxon>
        <taxon>Saccharomycetes</taxon>
        <taxon>Saccharomycetales</taxon>
        <taxon>Saccharomycetaceae</taxon>
        <taxon>Eremothecium</taxon>
    </lineage>
</organism>
<sequence>MPGRRKHYSLNGSATATASLSHPGAFRNLQEIGGVPKYDKGLHRRALRSSSHASTHESLMNMSQRNVSFNYGYRSPSSNIKTLLIGDAGVGKTAMILSYSDDLPTRSQLWQHSPQLASPDLDKQTNKRLKTIDVRKRYSLNDYEELFSLSHVQANVDWEEQEEEDPDEVMIETKSTIGIDIKTNLVDLDHRLFKINMWDTAGQERYRNAMIPSLYKGTHGIILSYDICNFSTFQSCLNHWLPEALESCNVKKTRFYLVGNKVDLYKDRQVTHKDAAKLIEEVKNIHGVEISGNFELSCKWRHVVQRAFNLIIKDLVEHGCYEDNEPEINEVGYEEQDSGDQPKHLNEKEHDPSDSDAMLASTNSGTYNATQVRRGSTSSLQKRRSSGHLHLRKRSIDITKPKYNEDLSGDSSISSCCI</sequence>
<dbReference type="PROSITE" id="PS51420">
    <property type="entry name" value="RHO"/>
    <property type="match status" value="1"/>
</dbReference>
<dbReference type="GeneID" id="11470474"/>
<dbReference type="OrthoDB" id="9989112at2759"/>
<reference evidence="6" key="1">
    <citation type="journal article" date="2012" name="G3 (Bethesda)">
        <title>Pichia sorbitophila, an interspecies yeast hybrid reveals early steps of genome resolution following polyploidization.</title>
        <authorList>
            <person name="Leh Louis V."/>
            <person name="Despons L."/>
            <person name="Friedrich A."/>
            <person name="Martin T."/>
            <person name="Durrens P."/>
            <person name="Casaregola S."/>
            <person name="Neuveglise C."/>
            <person name="Fairhead C."/>
            <person name="Marck C."/>
            <person name="Cruz J.A."/>
            <person name="Straub M.L."/>
            <person name="Kugler V."/>
            <person name="Sacerdot C."/>
            <person name="Uzunov Z."/>
            <person name="Thierry A."/>
            <person name="Weiss S."/>
            <person name="Bleykasten C."/>
            <person name="De Montigny J."/>
            <person name="Jacques N."/>
            <person name="Jung P."/>
            <person name="Lemaire M."/>
            <person name="Mallet S."/>
            <person name="Morel G."/>
            <person name="Richard G.F."/>
            <person name="Sarkar A."/>
            <person name="Savel G."/>
            <person name="Schacherer J."/>
            <person name="Seret M.L."/>
            <person name="Talla E."/>
            <person name="Samson G."/>
            <person name="Jubin C."/>
            <person name="Poulain J."/>
            <person name="Vacherie B."/>
            <person name="Barbe V."/>
            <person name="Pelletier E."/>
            <person name="Sherman D.J."/>
            <person name="Westhof E."/>
            <person name="Weissenbach J."/>
            <person name="Baret P.V."/>
            <person name="Wincker P."/>
            <person name="Gaillardin C."/>
            <person name="Dujon B."/>
            <person name="Souciet J.L."/>
        </authorList>
    </citation>
    <scope>NUCLEOTIDE SEQUENCE [LARGE SCALE GENOMIC DNA]</scope>
    <source>
        <strain evidence="6">CBS 270.75 / DBVPG 7215 / KCTC 17166 / NRRL Y-17582</strain>
    </source>
</reference>
<dbReference type="InterPro" id="IPR027417">
    <property type="entry name" value="P-loop_NTPase"/>
</dbReference>
<dbReference type="GO" id="GO:0090167">
    <property type="term" value="P:Golgi distribution to daughter cells"/>
    <property type="evidence" value="ECO:0007669"/>
    <property type="project" value="EnsemblFungi"/>
</dbReference>
<dbReference type="SMART" id="SM00174">
    <property type="entry name" value="RHO"/>
    <property type="match status" value="1"/>
</dbReference>
<feature type="region of interest" description="Disordered" evidence="4">
    <location>
        <begin position="333"/>
        <end position="396"/>
    </location>
</feature>
<keyword evidence="2" id="KW-0342">GTP-binding</keyword>
<dbReference type="GO" id="GO:0048309">
    <property type="term" value="P:endoplasmic reticulum inheritance"/>
    <property type="evidence" value="ECO:0007669"/>
    <property type="project" value="EnsemblFungi"/>
</dbReference>
<feature type="compositionally biased region" description="Basic residues" evidence="4">
    <location>
        <begin position="381"/>
        <end position="393"/>
    </location>
</feature>
<evidence type="ECO:0000313" key="6">
    <source>
        <dbReference type="Proteomes" id="UP000006790"/>
    </source>
</evidence>
<dbReference type="Gene3D" id="3.40.50.300">
    <property type="entry name" value="P-loop containing nucleotide triphosphate hydrolases"/>
    <property type="match status" value="1"/>
</dbReference>
<dbReference type="HOGENOM" id="CLU_030444_0_0_1"/>
<feature type="compositionally biased region" description="Polar residues" evidence="4">
    <location>
        <begin position="10"/>
        <end position="20"/>
    </location>
</feature>
<dbReference type="GO" id="GO:0048312">
    <property type="term" value="P:intracellular distribution of mitochondria"/>
    <property type="evidence" value="ECO:0007669"/>
    <property type="project" value="EnsemblFungi"/>
</dbReference>
<dbReference type="InterPro" id="IPR005225">
    <property type="entry name" value="Small_GTP-bd"/>
</dbReference>
<dbReference type="PROSITE" id="PS51419">
    <property type="entry name" value="RAB"/>
    <property type="match status" value="1"/>
</dbReference>
<dbReference type="Pfam" id="PF00071">
    <property type="entry name" value="Ras"/>
    <property type="match status" value="1"/>
</dbReference>
<evidence type="ECO:0000256" key="4">
    <source>
        <dbReference type="SAM" id="MobiDB-lite"/>
    </source>
</evidence>
<dbReference type="AlphaFoldDB" id="G8JP05"/>
<dbReference type="CDD" id="cd00154">
    <property type="entry name" value="Rab"/>
    <property type="match status" value="1"/>
</dbReference>
<keyword evidence="1" id="KW-0547">Nucleotide-binding</keyword>
<evidence type="ECO:0008006" key="7">
    <source>
        <dbReference type="Google" id="ProtNLM"/>
    </source>
</evidence>
<comment type="subcellular location">
    <subcellularLocation>
        <location evidence="3">Endomembrane system</location>
        <topology evidence="3">Lipid-anchor</topology>
        <orientation evidence="3">Cytoplasmic side</orientation>
    </subcellularLocation>
</comment>
<dbReference type="SMART" id="SM00173">
    <property type="entry name" value="RAS"/>
    <property type="match status" value="1"/>
</dbReference>
<dbReference type="GO" id="GO:0003924">
    <property type="term" value="F:GTPase activity"/>
    <property type="evidence" value="ECO:0007669"/>
    <property type="project" value="InterPro"/>
</dbReference>
<name>G8JP05_ERECY</name>
<dbReference type="PRINTS" id="PR00449">
    <property type="entry name" value="RASTRNSFRMNG"/>
</dbReference>
<evidence type="ECO:0000256" key="2">
    <source>
        <dbReference type="ARBA" id="ARBA00023134"/>
    </source>
</evidence>
<evidence type="ECO:0000256" key="1">
    <source>
        <dbReference type="ARBA" id="ARBA00022741"/>
    </source>
</evidence>
<dbReference type="GO" id="GO:0005525">
    <property type="term" value="F:GTP binding"/>
    <property type="evidence" value="ECO:0007669"/>
    <property type="project" value="UniProtKB-KW"/>
</dbReference>
<dbReference type="GO" id="GO:0031489">
    <property type="term" value="F:myosin V binding"/>
    <property type="evidence" value="ECO:0007669"/>
    <property type="project" value="EnsemblFungi"/>
</dbReference>
<dbReference type="KEGG" id="erc:Ecym_2048"/>
<dbReference type="InParanoid" id="G8JP05"/>
<keyword evidence="6" id="KW-1185">Reference proteome</keyword>
<feature type="compositionally biased region" description="Polar residues" evidence="4">
    <location>
        <begin position="360"/>
        <end position="380"/>
    </location>
</feature>